<evidence type="ECO:0000313" key="2">
    <source>
        <dbReference type="Proteomes" id="UP000243579"/>
    </source>
</evidence>
<name>A0A1V9YGZ0_ACHHY</name>
<comment type="caution">
    <text evidence="1">The sequence shown here is derived from an EMBL/GenBank/DDBJ whole genome shotgun (WGS) entry which is preliminary data.</text>
</comment>
<dbReference type="STRING" id="1202772.A0A1V9YGZ0"/>
<sequence length="584" mass="64181">MGEIRGCVQCGLDFSVDENVPGSCRYHPVLDYTYGAWDCVLTCCGLKLSSYDPFPSGGCAKAAHADTHHEDFPYLNRLGHFRAVLRDSDVWATVEQDDISSACKVGARVGRLRDGETLAFWTQQDGITVALVQVPASELLAALVPPSLEVTQATTLLNDSWNKAVGRLQRTWHIHAEWVAWDVTSPTRTLRLSAKSPTGSAPNALEVSFHVEPLELEQATVVADDATSLSDVQPRVHRSYAFQPRCTAPNIPSALFDANRPALPVFGSSGSLPLRLKSTKPVVANDARNFNKADMFEAEFLVMNLMEDGNSVASISLSEERKMILQMVHDRQISVDEAERLLLATAKTLVAPATDATITLVDVACALSLDDGVTWTAAQGVTWDGQEALLLRLSRGDVLRCKAEALFAAPTKTGQWRSRSFLTRMHATPARLRWTVESAAGDTCTVETAFMNPPLEPLPALNPVEDWFFASLDVLADFSRLYVRIQRPTPDEAAATPRVLWKVVCALTYTTTYTVTPTTVRTWCLEHQAVQSQPTMALANLSDAGKVEWTGHFDNESRLVGLCVKLLDGEVFAEDTWVVPWHEI</sequence>
<evidence type="ECO:0000313" key="1">
    <source>
        <dbReference type="EMBL" id="OQR84981.1"/>
    </source>
</evidence>
<accession>A0A1V9YGZ0</accession>
<organism evidence="1 2">
    <name type="scientific">Achlya hypogyna</name>
    <name type="common">Oomycete</name>
    <name type="synonym">Protoachlya hypogyna</name>
    <dbReference type="NCBI Taxonomy" id="1202772"/>
    <lineage>
        <taxon>Eukaryota</taxon>
        <taxon>Sar</taxon>
        <taxon>Stramenopiles</taxon>
        <taxon>Oomycota</taxon>
        <taxon>Saprolegniomycetes</taxon>
        <taxon>Saprolegniales</taxon>
        <taxon>Achlyaceae</taxon>
        <taxon>Achlya</taxon>
    </lineage>
</organism>
<reference evidence="1 2" key="1">
    <citation type="journal article" date="2014" name="Genome Biol. Evol.">
        <title>The secreted proteins of Achlya hypogyna and Thraustotheca clavata identify the ancestral oomycete secretome and reveal gene acquisitions by horizontal gene transfer.</title>
        <authorList>
            <person name="Misner I."/>
            <person name="Blouin N."/>
            <person name="Leonard G."/>
            <person name="Richards T.A."/>
            <person name="Lane C.E."/>
        </authorList>
    </citation>
    <scope>NUCLEOTIDE SEQUENCE [LARGE SCALE GENOMIC DNA]</scope>
    <source>
        <strain evidence="1 2">ATCC 48635</strain>
    </source>
</reference>
<protein>
    <submittedName>
        <fullName evidence="1">Uncharacterized protein</fullName>
    </submittedName>
</protein>
<dbReference type="AlphaFoldDB" id="A0A1V9YGZ0"/>
<dbReference type="EMBL" id="JNBR01001828">
    <property type="protein sequence ID" value="OQR84981.1"/>
    <property type="molecule type" value="Genomic_DNA"/>
</dbReference>
<proteinExistence type="predicted"/>
<dbReference type="OrthoDB" id="61437at2759"/>
<gene>
    <name evidence="1" type="ORF">ACHHYP_12448</name>
</gene>
<dbReference type="Proteomes" id="UP000243579">
    <property type="component" value="Unassembled WGS sequence"/>
</dbReference>
<keyword evidence="2" id="KW-1185">Reference proteome</keyword>